<dbReference type="InParanoid" id="A0A1E5RP75"/>
<dbReference type="SUPFAM" id="SSF52768">
    <property type="entry name" value="Arginase/deacetylase"/>
    <property type="match status" value="1"/>
</dbReference>
<reference evidence="7" key="1">
    <citation type="journal article" date="2016" name="Genome Announc.">
        <title>Genome sequences of three species of Hanseniaspora isolated from spontaneous wine fermentations.</title>
        <authorList>
            <person name="Sternes P.R."/>
            <person name="Lee D."/>
            <person name="Kutyna D.R."/>
            <person name="Borneman A.R."/>
        </authorList>
    </citation>
    <scope>NUCLEOTIDE SEQUENCE [LARGE SCALE GENOMIC DNA]</scope>
    <source>
        <strain evidence="7">AWRI3579</strain>
    </source>
</reference>
<dbReference type="STRING" id="56408.A0A1E5RP75"/>
<dbReference type="PROSITE" id="PS51409">
    <property type="entry name" value="ARGINASE_2"/>
    <property type="match status" value="1"/>
</dbReference>
<protein>
    <submittedName>
        <fullName evidence="6">Guanidinobutyrase</fullName>
    </submittedName>
</protein>
<dbReference type="EMBL" id="LPNM01000005">
    <property type="protein sequence ID" value="OEJ88503.1"/>
    <property type="molecule type" value="Genomic_DNA"/>
</dbReference>
<evidence type="ECO:0000313" key="7">
    <source>
        <dbReference type="Proteomes" id="UP000095728"/>
    </source>
</evidence>
<dbReference type="OrthoDB" id="288726at2759"/>
<dbReference type="FunFam" id="3.40.800.10:FF:000014">
    <property type="entry name" value="Arginase family protein"/>
    <property type="match status" value="1"/>
</dbReference>
<evidence type="ECO:0000256" key="3">
    <source>
        <dbReference type="ARBA" id="ARBA00022801"/>
    </source>
</evidence>
<dbReference type="PRINTS" id="PR00116">
    <property type="entry name" value="ARGINASE"/>
</dbReference>
<comment type="similarity">
    <text evidence="1">Belongs to the arginase family. Agmatinase subfamily.</text>
</comment>
<dbReference type="Pfam" id="PF00491">
    <property type="entry name" value="Arginase"/>
    <property type="match status" value="1"/>
</dbReference>
<dbReference type="PANTHER" id="PTHR11358">
    <property type="entry name" value="ARGINASE/AGMATINASE"/>
    <property type="match status" value="1"/>
</dbReference>
<gene>
    <name evidence="6" type="ORF">AWRI3579_g761</name>
</gene>
<keyword evidence="7" id="KW-1185">Reference proteome</keyword>
<dbReference type="PROSITE" id="PS01053">
    <property type="entry name" value="ARGINASE_1"/>
    <property type="match status" value="1"/>
</dbReference>
<evidence type="ECO:0000256" key="2">
    <source>
        <dbReference type="ARBA" id="ARBA00022723"/>
    </source>
</evidence>
<sequence length="435" mass="48317">MVSIVVPLLAMTTVLQSVASNPIYNQHEQQVQAQFQSQKESLQDVWGQAWPFQGIESFAHLPHSQCLLNRSLDFDIGVIGVPFDTATTYRPGARFGPSGIRRSSQRQSSMRGFNFRAGINPYENWAKVVDCGDIPVTPMDNGLALKQMTAAYENLIINRPSTNSTNHTLTDEQSLAKPPRFVSLGGDHSILLPILRTLHKVYGEIQVIHFDSHLDTWSPSKFPSFWSSNTSDFNHGSMIWLAKQEGLIAPSGNLHVGLRTRIAGTDWDDYDEDDEVGFERIHADDILTRGGVQGIANHILEIVDADKPVYISVDIDVLDPSSAPGTGTMECGGFLSRELIYLLRKLEDLNIVGADVVEVSPPYDPLEITQLAGAQVAYELITNMVKKGPINDKLFNEERLASIETMNVKDIAELKHPNKGNVFKKYQRQYGRGGL</sequence>
<keyword evidence="3 4" id="KW-0378">Hydrolase</keyword>
<evidence type="ECO:0000313" key="6">
    <source>
        <dbReference type="EMBL" id="OEJ88503.1"/>
    </source>
</evidence>
<comment type="caution">
    <text evidence="6">The sequence shown here is derived from an EMBL/GenBank/DDBJ whole genome shotgun (WGS) entry which is preliminary data.</text>
</comment>
<dbReference type="CDD" id="cd11592">
    <property type="entry name" value="Agmatinase_PAH"/>
    <property type="match status" value="1"/>
</dbReference>
<dbReference type="Gene3D" id="3.40.800.10">
    <property type="entry name" value="Ureohydrolase domain"/>
    <property type="match status" value="1"/>
</dbReference>
<dbReference type="GO" id="GO:0033389">
    <property type="term" value="P:putrescine biosynthetic process from arginine, via agmatine"/>
    <property type="evidence" value="ECO:0007669"/>
    <property type="project" value="TreeGrafter"/>
</dbReference>
<dbReference type="InterPro" id="IPR006035">
    <property type="entry name" value="Ureohydrolase"/>
</dbReference>
<dbReference type="GO" id="GO:0008783">
    <property type="term" value="F:agmatinase activity"/>
    <property type="evidence" value="ECO:0007669"/>
    <property type="project" value="TreeGrafter"/>
</dbReference>
<proteinExistence type="inferred from homology"/>
<dbReference type="InterPro" id="IPR020855">
    <property type="entry name" value="Ureohydrolase_Mn_BS"/>
</dbReference>
<feature type="signal peptide" evidence="5">
    <location>
        <begin position="1"/>
        <end position="20"/>
    </location>
</feature>
<dbReference type="AlphaFoldDB" id="A0A1E5RP75"/>
<feature type="chain" id="PRO_5009184849" evidence="5">
    <location>
        <begin position="21"/>
        <end position="435"/>
    </location>
</feature>
<evidence type="ECO:0000256" key="5">
    <source>
        <dbReference type="SAM" id="SignalP"/>
    </source>
</evidence>
<evidence type="ECO:0000256" key="1">
    <source>
        <dbReference type="ARBA" id="ARBA00009227"/>
    </source>
</evidence>
<accession>A0A1E5RP75</accession>
<name>A0A1E5RP75_9ASCO</name>
<keyword evidence="5" id="KW-0732">Signal</keyword>
<dbReference type="GO" id="GO:0046872">
    <property type="term" value="F:metal ion binding"/>
    <property type="evidence" value="ECO:0007669"/>
    <property type="project" value="UniProtKB-KW"/>
</dbReference>
<dbReference type="Proteomes" id="UP000095728">
    <property type="component" value="Unassembled WGS sequence"/>
</dbReference>
<evidence type="ECO:0000256" key="4">
    <source>
        <dbReference type="RuleBase" id="RU003684"/>
    </source>
</evidence>
<keyword evidence="2" id="KW-0479">Metal-binding</keyword>
<dbReference type="InterPro" id="IPR023696">
    <property type="entry name" value="Ureohydrolase_dom_sf"/>
</dbReference>
<organism evidence="6 7">
    <name type="scientific">Hanseniaspora osmophila</name>
    <dbReference type="NCBI Taxonomy" id="56408"/>
    <lineage>
        <taxon>Eukaryota</taxon>
        <taxon>Fungi</taxon>
        <taxon>Dikarya</taxon>
        <taxon>Ascomycota</taxon>
        <taxon>Saccharomycotina</taxon>
        <taxon>Saccharomycetes</taxon>
        <taxon>Saccharomycodales</taxon>
        <taxon>Saccharomycodaceae</taxon>
        <taxon>Hanseniaspora</taxon>
    </lineage>
</organism>
<dbReference type="PANTHER" id="PTHR11358:SF26">
    <property type="entry name" value="GUANIDINO ACID HYDROLASE, MITOCHONDRIAL"/>
    <property type="match status" value="1"/>
</dbReference>